<feature type="chain" id="PRO_5026340092" evidence="5">
    <location>
        <begin position="20"/>
        <end position="131"/>
    </location>
</feature>
<gene>
    <name evidence="7" type="ORF">GLV81_04590</name>
</gene>
<dbReference type="Proteomes" id="UP000426027">
    <property type="component" value="Chromosome"/>
</dbReference>
<dbReference type="PANTHER" id="PTHR35008">
    <property type="entry name" value="BLL4482 PROTEIN-RELATED"/>
    <property type="match status" value="1"/>
</dbReference>
<keyword evidence="3 4" id="KW-0408">Iron</keyword>
<accession>A0A6I6GBE5</accession>
<evidence type="ECO:0000256" key="3">
    <source>
        <dbReference type="ARBA" id="ARBA00023004"/>
    </source>
</evidence>
<dbReference type="Gene3D" id="1.10.760.10">
    <property type="entry name" value="Cytochrome c-like domain"/>
    <property type="match status" value="1"/>
</dbReference>
<dbReference type="GO" id="GO:0046872">
    <property type="term" value="F:metal ion binding"/>
    <property type="evidence" value="ECO:0007669"/>
    <property type="project" value="UniProtKB-KW"/>
</dbReference>
<dbReference type="GO" id="GO:0009055">
    <property type="term" value="F:electron transfer activity"/>
    <property type="evidence" value="ECO:0007669"/>
    <property type="project" value="InterPro"/>
</dbReference>
<dbReference type="InterPro" id="IPR051459">
    <property type="entry name" value="Cytochrome_c-type_DH"/>
</dbReference>
<proteinExistence type="predicted"/>
<evidence type="ECO:0000313" key="8">
    <source>
        <dbReference type="Proteomes" id="UP000426027"/>
    </source>
</evidence>
<sequence length="131" mass="14243">MKKLVATGILVILCTAAFLQTGKPANYEAGKKVYTQACMPCHMADGKGISGMNPPLIKTEWVLGDKKRLINIVLKGIEEPLTIDGEEYVIPMPAQPQLTNQQIADVLTYIRNSFGNKASVVTVAEVKKVRG</sequence>
<keyword evidence="8" id="KW-1185">Reference proteome</keyword>
<dbReference type="SUPFAM" id="SSF46626">
    <property type="entry name" value="Cytochrome c"/>
    <property type="match status" value="1"/>
</dbReference>
<evidence type="ECO:0000259" key="6">
    <source>
        <dbReference type="PROSITE" id="PS51007"/>
    </source>
</evidence>
<evidence type="ECO:0000256" key="5">
    <source>
        <dbReference type="SAM" id="SignalP"/>
    </source>
</evidence>
<dbReference type="AlphaFoldDB" id="A0A6I6GBE5"/>
<keyword evidence="2 4" id="KW-0479">Metal-binding</keyword>
<protein>
    <submittedName>
        <fullName evidence="7">C-type cytochrome</fullName>
    </submittedName>
</protein>
<evidence type="ECO:0000256" key="4">
    <source>
        <dbReference type="PROSITE-ProRule" id="PRU00433"/>
    </source>
</evidence>
<keyword evidence="5" id="KW-0732">Signal</keyword>
<evidence type="ECO:0000256" key="2">
    <source>
        <dbReference type="ARBA" id="ARBA00022723"/>
    </source>
</evidence>
<dbReference type="Pfam" id="PF00034">
    <property type="entry name" value="Cytochrom_C"/>
    <property type="match status" value="1"/>
</dbReference>
<feature type="signal peptide" evidence="5">
    <location>
        <begin position="1"/>
        <end position="19"/>
    </location>
</feature>
<dbReference type="KEGG" id="fls:GLV81_04590"/>
<name>A0A6I6GBE5_9BACT</name>
<feature type="domain" description="Cytochrome c" evidence="6">
    <location>
        <begin position="25"/>
        <end position="114"/>
    </location>
</feature>
<dbReference type="RefSeq" id="WP_157477273.1">
    <property type="nucleotide sequence ID" value="NZ_CP046566.1"/>
</dbReference>
<dbReference type="GO" id="GO:0020037">
    <property type="term" value="F:heme binding"/>
    <property type="evidence" value="ECO:0007669"/>
    <property type="project" value="InterPro"/>
</dbReference>
<reference evidence="7 8" key="1">
    <citation type="submission" date="2019-11" db="EMBL/GenBank/DDBJ databases">
        <authorList>
            <person name="Im W.T."/>
        </authorList>
    </citation>
    <scope>NUCLEOTIDE SEQUENCE [LARGE SCALE GENOMIC DNA]</scope>
    <source>
        <strain evidence="7 8">SB-02</strain>
    </source>
</reference>
<evidence type="ECO:0000256" key="1">
    <source>
        <dbReference type="ARBA" id="ARBA00022617"/>
    </source>
</evidence>
<dbReference type="InterPro" id="IPR036909">
    <property type="entry name" value="Cyt_c-like_dom_sf"/>
</dbReference>
<dbReference type="PANTHER" id="PTHR35008:SF8">
    <property type="entry name" value="ALCOHOL DEHYDROGENASE CYTOCHROME C SUBUNIT"/>
    <property type="match status" value="1"/>
</dbReference>
<organism evidence="7 8">
    <name type="scientific">Phnomibacter ginsenosidimutans</name>
    <dbReference type="NCBI Taxonomy" id="2676868"/>
    <lineage>
        <taxon>Bacteria</taxon>
        <taxon>Pseudomonadati</taxon>
        <taxon>Bacteroidota</taxon>
        <taxon>Chitinophagia</taxon>
        <taxon>Chitinophagales</taxon>
        <taxon>Chitinophagaceae</taxon>
        <taxon>Phnomibacter</taxon>
    </lineage>
</organism>
<dbReference type="PROSITE" id="PS51007">
    <property type="entry name" value="CYTC"/>
    <property type="match status" value="1"/>
</dbReference>
<dbReference type="EMBL" id="CP046566">
    <property type="protein sequence ID" value="QGW27470.1"/>
    <property type="molecule type" value="Genomic_DNA"/>
</dbReference>
<evidence type="ECO:0000313" key="7">
    <source>
        <dbReference type="EMBL" id="QGW27470.1"/>
    </source>
</evidence>
<dbReference type="InterPro" id="IPR009056">
    <property type="entry name" value="Cyt_c-like_dom"/>
</dbReference>
<keyword evidence="1 4" id="KW-0349">Heme</keyword>